<evidence type="ECO:0000256" key="8">
    <source>
        <dbReference type="SAM" id="Phobius"/>
    </source>
</evidence>
<evidence type="ECO:0000256" key="1">
    <source>
        <dbReference type="ARBA" id="ARBA00000085"/>
    </source>
</evidence>
<dbReference type="STRING" id="1499967.U27_01875"/>
<evidence type="ECO:0000259" key="9">
    <source>
        <dbReference type="PROSITE" id="PS50109"/>
    </source>
</evidence>
<keyword evidence="13" id="KW-1185">Reference proteome</keyword>
<organism evidence="12">
    <name type="scientific">Vecturithrix granuli</name>
    <dbReference type="NCBI Taxonomy" id="1499967"/>
    <lineage>
        <taxon>Bacteria</taxon>
        <taxon>Candidatus Moduliflexota</taxon>
        <taxon>Candidatus Vecturitrichia</taxon>
        <taxon>Candidatus Vecturitrichales</taxon>
        <taxon>Candidatus Vecturitrichaceae</taxon>
        <taxon>Candidatus Vecturithrix</taxon>
    </lineage>
</organism>
<dbReference type="NCBIfam" id="TIGR00229">
    <property type="entry name" value="sensory_box"/>
    <property type="match status" value="1"/>
</dbReference>
<dbReference type="SMART" id="SM00387">
    <property type="entry name" value="HATPase_c"/>
    <property type="match status" value="1"/>
</dbReference>
<feature type="coiled-coil region" evidence="7">
    <location>
        <begin position="263"/>
        <end position="290"/>
    </location>
</feature>
<comment type="catalytic activity">
    <reaction evidence="1">
        <text>ATP + protein L-histidine = ADP + protein N-phospho-L-histidine.</text>
        <dbReference type="EC" id="2.7.13.3"/>
    </reaction>
</comment>
<feature type="domain" description="PAC" evidence="10">
    <location>
        <begin position="362"/>
        <end position="414"/>
    </location>
</feature>
<evidence type="ECO:0000256" key="2">
    <source>
        <dbReference type="ARBA" id="ARBA00004370"/>
    </source>
</evidence>
<evidence type="ECO:0000313" key="12">
    <source>
        <dbReference type="EMBL" id="GAK55044.1"/>
    </source>
</evidence>
<dbReference type="EMBL" id="DF820463">
    <property type="protein sequence ID" value="GAK55044.1"/>
    <property type="molecule type" value="Genomic_DNA"/>
</dbReference>
<evidence type="ECO:0000256" key="7">
    <source>
        <dbReference type="SAM" id="Coils"/>
    </source>
</evidence>
<evidence type="ECO:0000256" key="4">
    <source>
        <dbReference type="ARBA" id="ARBA00022553"/>
    </source>
</evidence>
<dbReference type="InterPro" id="IPR005467">
    <property type="entry name" value="His_kinase_dom"/>
</dbReference>
<keyword evidence="6 12" id="KW-0418">Kinase</keyword>
<dbReference type="PROSITE" id="PS50885">
    <property type="entry name" value="HAMP"/>
    <property type="match status" value="1"/>
</dbReference>
<dbReference type="SMART" id="SM00086">
    <property type="entry name" value="PAC"/>
    <property type="match status" value="1"/>
</dbReference>
<dbReference type="GO" id="GO:0016020">
    <property type="term" value="C:membrane"/>
    <property type="evidence" value="ECO:0007669"/>
    <property type="project" value="UniProtKB-SubCell"/>
</dbReference>
<dbReference type="Gene3D" id="6.10.340.10">
    <property type="match status" value="1"/>
</dbReference>
<keyword evidence="7" id="KW-0175">Coiled coil</keyword>
<dbReference type="PROSITE" id="PS50113">
    <property type="entry name" value="PAC"/>
    <property type="match status" value="1"/>
</dbReference>
<dbReference type="Gene3D" id="1.10.287.130">
    <property type="match status" value="1"/>
</dbReference>
<dbReference type="Gene3D" id="3.30.450.20">
    <property type="entry name" value="PAS domain"/>
    <property type="match status" value="1"/>
</dbReference>
<dbReference type="PANTHER" id="PTHR43065">
    <property type="entry name" value="SENSOR HISTIDINE KINASE"/>
    <property type="match status" value="1"/>
</dbReference>
<dbReference type="InterPro" id="IPR003661">
    <property type="entry name" value="HisK_dim/P_dom"/>
</dbReference>
<evidence type="ECO:0000259" key="11">
    <source>
        <dbReference type="PROSITE" id="PS50885"/>
    </source>
</evidence>
<dbReference type="InterPro" id="IPR004358">
    <property type="entry name" value="Sig_transdc_His_kin-like_C"/>
</dbReference>
<dbReference type="SMART" id="SM00304">
    <property type="entry name" value="HAMP"/>
    <property type="match status" value="1"/>
</dbReference>
<evidence type="ECO:0000256" key="5">
    <source>
        <dbReference type="ARBA" id="ARBA00022679"/>
    </source>
</evidence>
<dbReference type="AlphaFoldDB" id="A0A0S6W9M5"/>
<keyword evidence="4" id="KW-0597">Phosphoprotein</keyword>
<evidence type="ECO:0000259" key="10">
    <source>
        <dbReference type="PROSITE" id="PS50113"/>
    </source>
</evidence>
<dbReference type="Pfam" id="PF02518">
    <property type="entry name" value="HATPase_c"/>
    <property type="match status" value="1"/>
</dbReference>
<dbReference type="InterPro" id="IPR003660">
    <property type="entry name" value="HAMP_dom"/>
</dbReference>
<dbReference type="InterPro" id="IPR003594">
    <property type="entry name" value="HATPase_dom"/>
</dbReference>
<feature type="domain" description="Histidine kinase" evidence="9">
    <location>
        <begin position="459"/>
        <end position="761"/>
    </location>
</feature>
<dbReference type="InterPro" id="IPR035965">
    <property type="entry name" value="PAS-like_dom_sf"/>
</dbReference>
<feature type="transmembrane region" description="Helical" evidence="8">
    <location>
        <begin position="203"/>
        <end position="221"/>
    </location>
</feature>
<dbReference type="GO" id="GO:0000155">
    <property type="term" value="F:phosphorelay sensor kinase activity"/>
    <property type="evidence" value="ECO:0007669"/>
    <property type="project" value="InterPro"/>
</dbReference>
<keyword evidence="8" id="KW-0812">Transmembrane</keyword>
<feature type="transmembrane region" description="Helical" evidence="8">
    <location>
        <begin position="12"/>
        <end position="33"/>
    </location>
</feature>
<dbReference type="SUPFAM" id="SSF55785">
    <property type="entry name" value="PYP-like sensor domain (PAS domain)"/>
    <property type="match status" value="1"/>
</dbReference>
<dbReference type="PRINTS" id="PR00344">
    <property type="entry name" value="BCTRLSENSOR"/>
</dbReference>
<evidence type="ECO:0000256" key="6">
    <source>
        <dbReference type="ARBA" id="ARBA00022777"/>
    </source>
</evidence>
<dbReference type="Pfam" id="PF13426">
    <property type="entry name" value="PAS_9"/>
    <property type="match status" value="1"/>
</dbReference>
<dbReference type="EC" id="2.7.13.3" evidence="3"/>
<dbReference type="Pfam" id="PF00672">
    <property type="entry name" value="HAMP"/>
    <property type="match status" value="1"/>
</dbReference>
<keyword evidence="8" id="KW-0472">Membrane</keyword>
<dbReference type="InterPro" id="IPR036890">
    <property type="entry name" value="HATPase_C_sf"/>
</dbReference>
<dbReference type="PANTHER" id="PTHR43065:SF48">
    <property type="entry name" value="HISTIDINE KINASE"/>
    <property type="match status" value="1"/>
</dbReference>
<dbReference type="PROSITE" id="PS50109">
    <property type="entry name" value="HIS_KIN"/>
    <property type="match status" value="1"/>
</dbReference>
<keyword evidence="8" id="KW-1133">Transmembrane helix</keyword>
<dbReference type="CDD" id="cd00130">
    <property type="entry name" value="PAS"/>
    <property type="match status" value="1"/>
</dbReference>
<dbReference type="SUPFAM" id="SSF158472">
    <property type="entry name" value="HAMP domain-like"/>
    <property type="match status" value="1"/>
</dbReference>
<dbReference type="eggNOG" id="COG0840">
    <property type="taxonomic scope" value="Bacteria"/>
</dbReference>
<dbReference type="SUPFAM" id="SSF47384">
    <property type="entry name" value="Homodimeric domain of signal transducing histidine kinase"/>
    <property type="match status" value="1"/>
</dbReference>
<protein>
    <recommendedName>
        <fullName evidence="3">histidine kinase</fullName>
        <ecNumber evidence="3">2.7.13.3</ecNumber>
    </recommendedName>
</protein>
<reference evidence="12" key="1">
    <citation type="journal article" date="2015" name="PeerJ">
        <title>First genomic representation of candidate bacterial phylum KSB3 points to enhanced environmental sensing as a trigger of wastewater bulking.</title>
        <authorList>
            <person name="Sekiguchi Y."/>
            <person name="Ohashi A."/>
            <person name="Parks D.H."/>
            <person name="Yamauchi T."/>
            <person name="Tyson G.W."/>
            <person name="Hugenholtz P."/>
        </authorList>
    </citation>
    <scope>NUCLEOTIDE SEQUENCE [LARGE SCALE GENOMIC DNA]</scope>
</reference>
<dbReference type="InterPro" id="IPR036097">
    <property type="entry name" value="HisK_dim/P_sf"/>
</dbReference>
<gene>
    <name evidence="12" type="ORF">U27_01875</name>
</gene>
<dbReference type="SUPFAM" id="SSF55874">
    <property type="entry name" value="ATPase domain of HSP90 chaperone/DNA topoisomerase II/histidine kinase"/>
    <property type="match status" value="1"/>
</dbReference>
<dbReference type="HOGENOM" id="CLU_363188_0_0_0"/>
<dbReference type="eggNOG" id="COG4191">
    <property type="taxonomic scope" value="Bacteria"/>
</dbReference>
<dbReference type="InterPro" id="IPR001610">
    <property type="entry name" value="PAC"/>
</dbReference>
<dbReference type="InterPro" id="IPR000700">
    <property type="entry name" value="PAS-assoc_C"/>
</dbReference>
<accession>A0A0S6W9M5</accession>
<proteinExistence type="predicted"/>
<evidence type="ECO:0000313" key="13">
    <source>
        <dbReference type="Proteomes" id="UP000030661"/>
    </source>
</evidence>
<dbReference type="InterPro" id="IPR000014">
    <property type="entry name" value="PAS"/>
</dbReference>
<name>A0A0S6W9M5_VECG1</name>
<dbReference type="CDD" id="cd06225">
    <property type="entry name" value="HAMP"/>
    <property type="match status" value="1"/>
</dbReference>
<dbReference type="Proteomes" id="UP000030661">
    <property type="component" value="Unassembled WGS sequence"/>
</dbReference>
<dbReference type="CDD" id="cd00082">
    <property type="entry name" value="HisKA"/>
    <property type="match status" value="1"/>
</dbReference>
<keyword evidence="5" id="KW-0808">Transferase</keyword>
<dbReference type="Gene3D" id="3.30.565.10">
    <property type="entry name" value="Histidine kinase-like ATPase, C-terminal domain"/>
    <property type="match status" value="1"/>
</dbReference>
<feature type="domain" description="HAMP" evidence="11">
    <location>
        <begin position="223"/>
        <end position="275"/>
    </location>
</feature>
<comment type="subcellular location">
    <subcellularLocation>
        <location evidence="2">Membrane</location>
    </subcellularLocation>
</comment>
<evidence type="ECO:0000256" key="3">
    <source>
        <dbReference type="ARBA" id="ARBA00012438"/>
    </source>
</evidence>
<sequence>MMKRSLTIAVKIWLSLSILVLGYLILVILSFHLEKSMKTRLRDVSEALIPAAKQSELAYAAFNEQIRLYNDAVMMGEESLIGSAQNYAERTRTALQIIINLEELNPQQKEMIREVLVQVTAFTVSAQEVYVKLSSAFADTEDITPETTEQLDPALQDRAIQLGQQTEEIQERLRSFVDQFANNLKTELDSINIMARRYGKMNLLISIIIVISALTLIAIIIKHSIIHPVSRIVDIAESIRAGKEEIEWLPESGDEIGVLNTSLRTMTENLQAEIKERKRAELSLLQTEKKYQMIFENSLEGIFQIRTDGRLLNANPALAAIIKYDSPQELLSTVTNFMEQVYVNREDLHSFERVLHDEGKVIRFETQICCKDRAIIWASISARTVLDPNGKLLYYEGSLIDITERKQAEALQHAYKANLEREVKERTQELSLALEHLKATQRELIQSEKMAALGQLIAGVAHEINTPLGAIRASMGHISSVLQETLYHLPALLQRLTPEQQQTFLMLIQQALQGKKNLTSREERKLRRDLRQELETHQIANAEMFADTLVDMGIYEDITPFITLFQDGHSTEILRAAYNLTSQQHHSQNIMMAVERASKVVFALKNYAHYDHSDEMTRTNITEGIDIVLTLYHNQLKHGIEVIKYYDPVPAIQCYPDELNQVWTNLVHNAVQAMNGEGQLEIAVFQKENQVVVRMTDSGCGVPEEIRERIFEPFFTTKIAGEGSGLGLDIVKKIVEKHAGKIELESQPGRTTFSVFLPITAAAIHSQNT</sequence>